<dbReference type="AlphaFoldDB" id="A0A0X3PND8"/>
<reference evidence="1" key="1">
    <citation type="submission" date="2016-01" db="EMBL/GenBank/DDBJ databases">
        <title>Reference transcriptome for the parasite Schistocephalus solidus: insights into the molecular evolution of parasitism.</title>
        <authorList>
            <person name="Hebert F.O."/>
            <person name="Grambauer S."/>
            <person name="Barber I."/>
            <person name="Landry C.R."/>
            <person name="Aubin-Horth N."/>
        </authorList>
    </citation>
    <scope>NUCLEOTIDE SEQUENCE</scope>
</reference>
<protein>
    <submittedName>
        <fullName evidence="1">Uncharacterized protein</fullName>
    </submittedName>
</protein>
<sequence>MTNRSSQQLRFDIKPRKSTYSSYLALQQFHLHPLVACSIPLVFLQCTSAMFCASQFSFSCFLRLPMDRFREAVIKESYCSRLPAPKKATALTKKPETSFALCPLGRSASNCVRNAIATSGRLSTSCIARTREYAHVRPAVVFDPSICVSTTTCPIEALLGRMRMRLHGVGEPAFVHQKRTVLVERPRGVTTTSTVAPQVEW</sequence>
<proteinExistence type="predicted"/>
<name>A0A0X3PND8_SCHSO</name>
<accession>A0A0X3PND8</accession>
<evidence type="ECO:0000313" key="1">
    <source>
        <dbReference type="EMBL" id="JAP53431.1"/>
    </source>
</evidence>
<organism evidence="1">
    <name type="scientific">Schistocephalus solidus</name>
    <name type="common">Tapeworm</name>
    <dbReference type="NCBI Taxonomy" id="70667"/>
    <lineage>
        <taxon>Eukaryota</taxon>
        <taxon>Metazoa</taxon>
        <taxon>Spiralia</taxon>
        <taxon>Lophotrochozoa</taxon>
        <taxon>Platyhelminthes</taxon>
        <taxon>Cestoda</taxon>
        <taxon>Eucestoda</taxon>
        <taxon>Diphyllobothriidea</taxon>
        <taxon>Diphyllobothriidae</taxon>
        <taxon>Schistocephalus</taxon>
    </lineage>
</organism>
<dbReference type="EMBL" id="GEEE01009794">
    <property type="protein sequence ID" value="JAP53431.1"/>
    <property type="molecule type" value="Transcribed_RNA"/>
</dbReference>
<gene>
    <name evidence="1" type="ORF">TR116252</name>
</gene>